<protein>
    <submittedName>
        <fullName evidence="1">Uncharacterized protein</fullName>
    </submittedName>
</protein>
<gene>
    <name evidence="1" type="ORF">SEMRO_1633_G287340.1</name>
</gene>
<dbReference type="Gene3D" id="3.10.450.50">
    <property type="match status" value="1"/>
</dbReference>
<sequence>MSLSLSSSASSSAAAASALEAEASRMAGLYYSDWCTGKSQYSRHDLEAQISQALADDCYVIVPWGDMISKQDLMGVLKFAYGRSKKGMKVTVDEFQILSQFESSKDDTTLTLVTFQETQTEPKKSDVIRRTTALMETLRDGSIRWRHIHATWMVPPEEESAFVRRREDSVTATC</sequence>
<evidence type="ECO:0000313" key="1">
    <source>
        <dbReference type="EMBL" id="CAB9525119.1"/>
    </source>
</evidence>
<keyword evidence="2" id="KW-1185">Reference proteome</keyword>
<evidence type="ECO:0000313" key="2">
    <source>
        <dbReference type="Proteomes" id="UP001153069"/>
    </source>
</evidence>
<accession>A0A9N8EU51</accession>
<proteinExistence type="predicted"/>
<comment type="caution">
    <text evidence="1">The sequence shown here is derived from an EMBL/GenBank/DDBJ whole genome shotgun (WGS) entry which is preliminary data.</text>
</comment>
<name>A0A9N8EU51_9STRA</name>
<dbReference type="EMBL" id="CAICTM010001631">
    <property type="protein sequence ID" value="CAB9525119.1"/>
    <property type="molecule type" value="Genomic_DNA"/>
</dbReference>
<dbReference type="AlphaFoldDB" id="A0A9N8EU51"/>
<organism evidence="1 2">
    <name type="scientific">Seminavis robusta</name>
    <dbReference type="NCBI Taxonomy" id="568900"/>
    <lineage>
        <taxon>Eukaryota</taxon>
        <taxon>Sar</taxon>
        <taxon>Stramenopiles</taxon>
        <taxon>Ochrophyta</taxon>
        <taxon>Bacillariophyta</taxon>
        <taxon>Bacillariophyceae</taxon>
        <taxon>Bacillariophycidae</taxon>
        <taxon>Naviculales</taxon>
        <taxon>Naviculaceae</taxon>
        <taxon>Seminavis</taxon>
    </lineage>
</organism>
<reference evidence="1" key="1">
    <citation type="submission" date="2020-06" db="EMBL/GenBank/DDBJ databases">
        <authorList>
            <consortium name="Plant Systems Biology data submission"/>
        </authorList>
    </citation>
    <scope>NUCLEOTIDE SEQUENCE</scope>
    <source>
        <strain evidence="1">D6</strain>
    </source>
</reference>
<dbReference type="InterPro" id="IPR032710">
    <property type="entry name" value="NTF2-like_dom_sf"/>
</dbReference>
<dbReference type="Proteomes" id="UP001153069">
    <property type="component" value="Unassembled WGS sequence"/>
</dbReference>
<dbReference type="SUPFAM" id="SSF54427">
    <property type="entry name" value="NTF2-like"/>
    <property type="match status" value="1"/>
</dbReference>